<keyword evidence="1" id="KW-0812">Transmembrane</keyword>
<dbReference type="PANTHER" id="PTHR33371:SF4">
    <property type="entry name" value="INTERMEMBRANE PHOSPHOLIPID TRANSPORT SYSTEM BINDING PROTEIN MLAD"/>
    <property type="match status" value="1"/>
</dbReference>
<dbReference type="Pfam" id="PF02470">
    <property type="entry name" value="MlaD"/>
    <property type="match status" value="1"/>
</dbReference>
<gene>
    <name evidence="3" type="ORF">MNBD_ALPHA06-551</name>
</gene>
<dbReference type="GO" id="GO:0015914">
    <property type="term" value="P:phospholipid transport"/>
    <property type="evidence" value="ECO:0007669"/>
    <property type="project" value="InterPro"/>
</dbReference>
<sequence length="153" mass="15911">MKDQLTETIVGLFVLILAGGFAFFASSTIGEGRQSGAIDLRANFASIGGMTSGTDVRMAGVKVGTVRDISLDTTTYEAQLTLSIREDVPVPEDSVAKITSDGLLGGVYISIEPGAEEDMLAAGDSFEYTQGAVDLMGLLGQFAGSSNDDSTKE</sequence>
<evidence type="ECO:0000256" key="1">
    <source>
        <dbReference type="SAM" id="Phobius"/>
    </source>
</evidence>
<dbReference type="InterPro" id="IPR052336">
    <property type="entry name" value="MlaD_Phospholipid_Transporter"/>
</dbReference>
<evidence type="ECO:0000259" key="2">
    <source>
        <dbReference type="Pfam" id="PF02470"/>
    </source>
</evidence>
<keyword evidence="1" id="KW-1133">Transmembrane helix</keyword>
<protein>
    <submittedName>
        <fullName evidence="3">Phospholipid ABC transporter substrate-binding protein MlaD</fullName>
    </submittedName>
</protein>
<dbReference type="EMBL" id="UOEE01000344">
    <property type="protein sequence ID" value="VAW02721.1"/>
    <property type="molecule type" value="Genomic_DNA"/>
</dbReference>
<reference evidence="3" key="1">
    <citation type="submission" date="2018-06" db="EMBL/GenBank/DDBJ databases">
        <authorList>
            <person name="Zhirakovskaya E."/>
        </authorList>
    </citation>
    <scope>NUCLEOTIDE SEQUENCE</scope>
</reference>
<dbReference type="AlphaFoldDB" id="A0A3B0S954"/>
<feature type="domain" description="Mce/MlaD" evidence="2">
    <location>
        <begin position="39"/>
        <end position="114"/>
    </location>
</feature>
<feature type="transmembrane region" description="Helical" evidence="1">
    <location>
        <begin position="6"/>
        <end position="25"/>
    </location>
</feature>
<keyword evidence="1" id="KW-0472">Membrane</keyword>
<proteinExistence type="predicted"/>
<evidence type="ECO:0000313" key="3">
    <source>
        <dbReference type="EMBL" id="VAW02721.1"/>
    </source>
</evidence>
<accession>A0A3B0S954</accession>
<organism evidence="3">
    <name type="scientific">hydrothermal vent metagenome</name>
    <dbReference type="NCBI Taxonomy" id="652676"/>
    <lineage>
        <taxon>unclassified sequences</taxon>
        <taxon>metagenomes</taxon>
        <taxon>ecological metagenomes</taxon>
    </lineage>
</organism>
<dbReference type="PANTHER" id="PTHR33371">
    <property type="entry name" value="INTERMEMBRANE PHOSPHOLIPID TRANSPORT SYSTEM BINDING PROTEIN MLAD-RELATED"/>
    <property type="match status" value="1"/>
</dbReference>
<dbReference type="InterPro" id="IPR003399">
    <property type="entry name" value="Mce/MlaD"/>
</dbReference>
<dbReference type="NCBIfam" id="TIGR04430">
    <property type="entry name" value="OM_asym_MlaD"/>
    <property type="match status" value="1"/>
</dbReference>
<name>A0A3B0S954_9ZZZZ</name>
<dbReference type="InterPro" id="IPR030970">
    <property type="entry name" value="ABC_MlaD"/>
</dbReference>